<evidence type="ECO:0000313" key="1">
    <source>
        <dbReference type="EMBL" id="CAD7225761.1"/>
    </source>
</evidence>
<proteinExistence type="predicted"/>
<organism evidence="1">
    <name type="scientific">Cyprideis torosa</name>
    <dbReference type="NCBI Taxonomy" id="163714"/>
    <lineage>
        <taxon>Eukaryota</taxon>
        <taxon>Metazoa</taxon>
        <taxon>Ecdysozoa</taxon>
        <taxon>Arthropoda</taxon>
        <taxon>Crustacea</taxon>
        <taxon>Oligostraca</taxon>
        <taxon>Ostracoda</taxon>
        <taxon>Podocopa</taxon>
        <taxon>Podocopida</taxon>
        <taxon>Cytherocopina</taxon>
        <taxon>Cytheroidea</taxon>
        <taxon>Cytherideidae</taxon>
        <taxon>Cyprideis</taxon>
    </lineage>
</organism>
<dbReference type="GO" id="GO:0006281">
    <property type="term" value="P:DNA repair"/>
    <property type="evidence" value="ECO:0007669"/>
    <property type="project" value="TreeGrafter"/>
</dbReference>
<gene>
    <name evidence="1" type="ORF">CTOB1V02_LOCUS3693</name>
</gene>
<sequence>MECLRREQVKGLRRGQVEDLRRSGGSHSEWGWNACGGGRWKACGGGRWKACGGAEGATIWWRNILVILIAQARSIPCRCFVMNVTLDHAKHNNRFRDLTCSDHVAVGQMVFNTLKKTYQEPTLAEGFQEIVRVNFVPHFSSEADRKLYGSFLL</sequence>
<dbReference type="GO" id="GO:0046403">
    <property type="term" value="F:polynucleotide 3'-phosphatase activity"/>
    <property type="evidence" value="ECO:0007669"/>
    <property type="project" value="TreeGrafter"/>
</dbReference>
<dbReference type="OrthoDB" id="19045at2759"/>
<dbReference type="GO" id="GO:0003690">
    <property type="term" value="F:double-stranded DNA binding"/>
    <property type="evidence" value="ECO:0007669"/>
    <property type="project" value="TreeGrafter"/>
</dbReference>
<accession>A0A7R8ZNG5</accession>
<dbReference type="GO" id="GO:0046404">
    <property type="term" value="F:ATP-dependent polydeoxyribonucleotide 5'-hydroxyl-kinase activity"/>
    <property type="evidence" value="ECO:0007669"/>
    <property type="project" value="TreeGrafter"/>
</dbReference>
<dbReference type="Gene3D" id="3.40.50.300">
    <property type="entry name" value="P-loop containing nucleotide triphosphate hydrolases"/>
    <property type="match status" value="1"/>
</dbReference>
<name>A0A7R8ZNG5_9CRUS</name>
<dbReference type="PANTHER" id="PTHR12083">
    <property type="entry name" value="BIFUNCTIONAL POLYNUCLEOTIDE PHOSPHATASE/KINASE"/>
    <property type="match status" value="1"/>
</dbReference>
<dbReference type="PANTHER" id="PTHR12083:SF9">
    <property type="entry name" value="BIFUNCTIONAL POLYNUCLEOTIDE PHOSPHATASE_KINASE"/>
    <property type="match status" value="1"/>
</dbReference>
<dbReference type="EMBL" id="OB660658">
    <property type="protein sequence ID" value="CAD7225761.1"/>
    <property type="molecule type" value="Genomic_DNA"/>
</dbReference>
<dbReference type="AlphaFoldDB" id="A0A7R8ZNG5"/>
<dbReference type="InterPro" id="IPR027417">
    <property type="entry name" value="P-loop_NTPase"/>
</dbReference>
<reference evidence="1" key="1">
    <citation type="submission" date="2020-11" db="EMBL/GenBank/DDBJ databases">
        <authorList>
            <person name="Tran Van P."/>
        </authorList>
    </citation>
    <scope>NUCLEOTIDE SEQUENCE</scope>
</reference>
<protein>
    <submittedName>
        <fullName evidence="1">Uncharacterized protein</fullName>
    </submittedName>
</protein>